<evidence type="ECO:0000313" key="3">
    <source>
        <dbReference type="Proteomes" id="UP001597182"/>
    </source>
</evidence>
<proteinExistence type="predicted"/>
<dbReference type="EMBL" id="JBHTMB010000249">
    <property type="protein sequence ID" value="MFD1236952.1"/>
    <property type="molecule type" value="Genomic_DNA"/>
</dbReference>
<gene>
    <name evidence="2" type="ORF">ACFQ34_27000</name>
</gene>
<evidence type="ECO:0000313" key="2">
    <source>
        <dbReference type="EMBL" id="MFD1236952.1"/>
    </source>
</evidence>
<keyword evidence="3" id="KW-1185">Reference proteome</keyword>
<organism evidence="2 3">
    <name type="scientific">Pseudonocardia benzenivorans</name>
    <dbReference type="NCBI Taxonomy" id="228005"/>
    <lineage>
        <taxon>Bacteria</taxon>
        <taxon>Bacillati</taxon>
        <taxon>Actinomycetota</taxon>
        <taxon>Actinomycetes</taxon>
        <taxon>Pseudonocardiales</taxon>
        <taxon>Pseudonocardiaceae</taxon>
        <taxon>Pseudonocardia</taxon>
    </lineage>
</organism>
<reference evidence="3" key="1">
    <citation type="journal article" date="2019" name="Int. J. Syst. Evol. Microbiol.">
        <title>The Global Catalogue of Microorganisms (GCM) 10K type strain sequencing project: providing services to taxonomists for standard genome sequencing and annotation.</title>
        <authorList>
            <consortium name="The Broad Institute Genomics Platform"/>
            <consortium name="The Broad Institute Genome Sequencing Center for Infectious Disease"/>
            <person name="Wu L."/>
            <person name="Ma J."/>
        </authorList>
    </citation>
    <scope>NUCLEOTIDE SEQUENCE [LARGE SCALE GENOMIC DNA]</scope>
    <source>
        <strain evidence="3">CCUG 49018</strain>
    </source>
</reference>
<feature type="region of interest" description="Disordered" evidence="1">
    <location>
        <begin position="100"/>
        <end position="120"/>
    </location>
</feature>
<evidence type="ECO:0000256" key="1">
    <source>
        <dbReference type="SAM" id="MobiDB-lite"/>
    </source>
</evidence>
<dbReference type="RefSeq" id="WP_346091500.1">
    <property type="nucleotide sequence ID" value="NZ_BAABKS010000027.1"/>
</dbReference>
<name>A0ABW3VNW1_9PSEU</name>
<comment type="caution">
    <text evidence="2">The sequence shown here is derived from an EMBL/GenBank/DDBJ whole genome shotgun (WGS) entry which is preliminary data.</text>
</comment>
<protein>
    <submittedName>
        <fullName evidence="2">Uncharacterized protein</fullName>
    </submittedName>
</protein>
<sequence>MAQTALSSTSGPRADALREVMADLLDTPDGATYVVSTIGGDRQRYDLGRGHPLLGTRVPDIPLGDGRTLADAFRTGRAVLVDPTGASRDNTTAWADRLTLVPEPDTTPPAHDPAETPPATLVRPDGYVAWIAADPDDTAGLQAALTRWLGPPRT</sequence>
<dbReference type="Pfam" id="PF21274">
    <property type="entry name" value="Rng_hyd_C"/>
    <property type="match status" value="1"/>
</dbReference>
<dbReference type="Proteomes" id="UP001597182">
    <property type="component" value="Unassembled WGS sequence"/>
</dbReference>
<dbReference type="Gene3D" id="3.40.30.120">
    <property type="match status" value="1"/>
</dbReference>
<accession>A0ABW3VNW1</accession>